<evidence type="ECO:0000256" key="5">
    <source>
        <dbReference type="ARBA" id="ARBA00023136"/>
    </source>
</evidence>
<name>A0AAV1CE22_OLDCO</name>
<evidence type="ECO:0000256" key="9">
    <source>
        <dbReference type="ARBA" id="ARBA00035011"/>
    </source>
</evidence>
<dbReference type="InterPro" id="IPR003245">
    <property type="entry name" value="Phytocyanin_dom"/>
</dbReference>
<evidence type="ECO:0000256" key="1">
    <source>
        <dbReference type="ARBA" id="ARBA00004609"/>
    </source>
</evidence>
<dbReference type="Proteomes" id="UP001161247">
    <property type="component" value="Chromosome 2"/>
</dbReference>
<evidence type="ECO:0000256" key="4">
    <source>
        <dbReference type="ARBA" id="ARBA00022729"/>
    </source>
</evidence>
<dbReference type="InterPro" id="IPR041846">
    <property type="entry name" value="ENL_dom"/>
</dbReference>
<dbReference type="AlphaFoldDB" id="A0AAV1CE22"/>
<sequence>MAALTTTSTLQFFFLLMIQAATFISCYQYKVGDLHAWNKPTSANPDIYAKWSENHKFQLGDSLFFLYPPSQDSVLQVTPQHFKSCNRKNPILTMNDGNSVYNITIGGEFYFISGVEGHCEKAQKIQISVPAENGSVYVYPPAEAPSAADAESPSGGAIPDKASSSSSSQFSKMISPIFLSAILVLVISFVGSGSS</sequence>
<evidence type="ECO:0000256" key="3">
    <source>
        <dbReference type="ARBA" id="ARBA00022622"/>
    </source>
</evidence>
<protein>
    <submittedName>
        <fullName evidence="13">OLC1v1028891C1</fullName>
    </submittedName>
</protein>
<dbReference type="Gene3D" id="2.60.40.420">
    <property type="entry name" value="Cupredoxins - blue copper proteins"/>
    <property type="match status" value="1"/>
</dbReference>
<gene>
    <name evidence="13" type="ORF">OLC1_LOCUS4816</name>
</gene>
<organism evidence="13 14">
    <name type="scientific">Oldenlandia corymbosa var. corymbosa</name>
    <dbReference type="NCBI Taxonomy" id="529605"/>
    <lineage>
        <taxon>Eukaryota</taxon>
        <taxon>Viridiplantae</taxon>
        <taxon>Streptophyta</taxon>
        <taxon>Embryophyta</taxon>
        <taxon>Tracheophyta</taxon>
        <taxon>Spermatophyta</taxon>
        <taxon>Magnoliopsida</taxon>
        <taxon>eudicotyledons</taxon>
        <taxon>Gunneridae</taxon>
        <taxon>Pentapetalae</taxon>
        <taxon>asterids</taxon>
        <taxon>lamiids</taxon>
        <taxon>Gentianales</taxon>
        <taxon>Rubiaceae</taxon>
        <taxon>Rubioideae</taxon>
        <taxon>Spermacoceae</taxon>
        <taxon>Hedyotis-Oldenlandia complex</taxon>
        <taxon>Oldenlandia</taxon>
    </lineage>
</organism>
<reference evidence="13" key="1">
    <citation type="submission" date="2023-03" db="EMBL/GenBank/DDBJ databases">
        <authorList>
            <person name="Julca I."/>
        </authorList>
    </citation>
    <scope>NUCLEOTIDE SEQUENCE</scope>
</reference>
<evidence type="ECO:0000313" key="14">
    <source>
        <dbReference type="Proteomes" id="UP001161247"/>
    </source>
</evidence>
<dbReference type="FunFam" id="2.60.40.420:FF:000010">
    <property type="entry name" value="Early nodulin-like protein 1"/>
    <property type="match status" value="1"/>
</dbReference>
<feature type="domain" description="Phytocyanin" evidence="12">
    <location>
        <begin position="27"/>
        <end position="131"/>
    </location>
</feature>
<evidence type="ECO:0000256" key="6">
    <source>
        <dbReference type="ARBA" id="ARBA00023157"/>
    </source>
</evidence>
<feature type="chain" id="PRO_5043617525" evidence="11">
    <location>
        <begin position="21"/>
        <end position="195"/>
    </location>
</feature>
<keyword evidence="14" id="KW-1185">Reference proteome</keyword>
<keyword evidence="10" id="KW-0812">Transmembrane</keyword>
<dbReference type="GO" id="GO:0009055">
    <property type="term" value="F:electron transfer activity"/>
    <property type="evidence" value="ECO:0007669"/>
    <property type="project" value="InterPro"/>
</dbReference>
<keyword evidence="7" id="KW-0325">Glycoprotein</keyword>
<dbReference type="Pfam" id="PF02298">
    <property type="entry name" value="Cu_bind_like"/>
    <property type="match status" value="1"/>
</dbReference>
<keyword evidence="4 11" id="KW-0732">Signal</keyword>
<comment type="similarity">
    <text evidence="9">Belongs to the early nodulin-like (ENODL) family.</text>
</comment>
<evidence type="ECO:0000256" key="10">
    <source>
        <dbReference type="SAM" id="Phobius"/>
    </source>
</evidence>
<keyword evidence="6" id="KW-1015">Disulfide bond</keyword>
<dbReference type="EMBL" id="OX459119">
    <property type="protein sequence ID" value="CAI9093393.1"/>
    <property type="molecule type" value="Genomic_DNA"/>
</dbReference>
<evidence type="ECO:0000256" key="7">
    <source>
        <dbReference type="ARBA" id="ARBA00023180"/>
    </source>
</evidence>
<dbReference type="InterPro" id="IPR039391">
    <property type="entry name" value="Phytocyanin-like"/>
</dbReference>
<dbReference type="CDD" id="cd11019">
    <property type="entry name" value="OsENODL1_like"/>
    <property type="match status" value="1"/>
</dbReference>
<dbReference type="InterPro" id="IPR008972">
    <property type="entry name" value="Cupredoxin"/>
</dbReference>
<dbReference type="SUPFAM" id="SSF49503">
    <property type="entry name" value="Cupredoxins"/>
    <property type="match status" value="1"/>
</dbReference>
<keyword evidence="2" id="KW-1003">Cell membrane</keyword>
<dbReference type="PANTHER" id="PTHR33021">
    <property type="entry name" value="BLUE COPPER PROTEIN"/>
    <property type="match status" value="1"/>
</dbReference>
<evidence type="ECO:0000256" key="2">
    <source>
        <dbReference type="ARBA" id="ARBA00022475"/>
    </source>
</evidence>
<proteinExistence type="inferred from homology"/>
<dbReference type="GO" id="GO:0005886">
    <property type="term" value="C:plasma membrane"/>
    <property type="evidence" value="ECO:0007669"/>
    <property type="project" value="UniProtKB-SubCell"/>
</dbReference>
<comment type="subcellular location">
    <subcellularLocation>
        <location evidence="1">Cell membrane</location>
        <topology evidence="1">Lipid-anchor</topology>
        <topology evidence="1">GPI-anchor</topology>
    </subcellularLocation>
</comment>
<feature type="transmembrane region" description="Helical" evidence="10">
    <location>
        <begin position="173"/>
        <end position="191"/>
    </location>
</feature>
<dbReference type="PANTHER" id="PTHR33021:SF44">
    <property type="entry name" value="EARLY NODULIN-LIKE PROTEIN 8"/>
    <property type="match status" value="1"/>
</dbReference>
<evidence type="ECO:0000256" key="8">
    <source>
        <dbReference type="ARBA" id="ARBA00023288"/>
    </source>
</evidence>
<keyword evidence="10" id="KW-1133">Transmembrane helix</keyword>
<dbReference type="GO" id="GO:0098552">
    <property type="term" value="C:side of membrane"/>
    <property type="evidence" value="ECO:0007669"/>
    <property type="project" value="UniProtKB-KW"/>
</dbReference>
<evidence type="ECO:0000259" key="12">
    <source>
        <dbReference type="PROSITE" id="PS51485"/>
    </source>
</evidence>
<feature type="signal peptide" evidence="11">
    <location>
        <begin position="1"/>
        <end position="20"/>
    </location>
</feature>
<accession>A0AAV1CE22</accession>
<keyword evidence="5 10" id="KW-0472">Membrane</keyword>
<dbReference type="PROSITE" id="PS51485">
    <property type="entry name" value="PHYTOCYANIN"/>
    <property type="match status" value="1"/>
</dbReference>
<evidence type="ECO:0000256" key="11">
    <source>
        <dbReference type="SAM" id="SignalP"/>
    </source>
</evidence>
<keyword evidence="3" id="KW-0336">GPI-anchor</keyword>
<evidence type="ECO:0000313" key="13">
    <source>
        <dbReference type="EMBL" id="CAI9093393.1"/>
    </source>
</evidence>
<keyword evidence="8" id="KW-0449">Lipoprotein</keyword>